<feature type="region of interest" description="Disordered" evidence="1">
    <location>
        <begin position="304"/>
        <end position="332"/>
    </location>
</feature>
<dbReference type="AlphaFoldDB" id="A0A8H4QLD1"/>
<sequence length="362" mass="40621">MNSANLTSLSWTERQQLERLYNSNLIPLRVVLTALVWVLHDYFVTLEDEVTYIWTQKRSFGKFMFFWIRYYTIILVLFDVVQIHSFAIPGVVTRDLCIAMDPTTRILGALSLWSVEIIMMLRIYVLFDRSKRVLIFNALLFAVSIAGFLGIMIVNALRRKAIVYGLATLPKLGCPAINGGSQWAQWIPAMLFEFVLFGFAIYKTIVSRSANTRINQRQSLTRVLLNENIVYFGIVASLLIFNNLMVVGATRIPWFGFGPFHAALGITTSRMIIHLRKFAVQNLEGGGPNDLPKLATIHFVTQSDVESTGSSSEEDGESSLAGPDIPLAKSADGDMSFVNLSNRRPVSFVDLENQAGPSRPKQ</sequence>
<name>A0A8H4QLD1_9AGAR</name>
<organism evidence="4 5">
    <name type="scientific">Agrocybe pediades</name>
    <dbReference type="NCBI Taxonomy" id="84607"/>
    <lineage>
        <taxon>Eukaryota</taxon>
        <taxon>Fungi</taxon>
        <taxon>Dikarya</taxon>
        <taxon>Basidiomycota</taxon>
        <taxon>Agaricomycotina</taxon>
        <taxon>Agaricomycetes</taxon>
        <taxon>Agaricomycetidae</taxon>
        <taxon>Agaricales</taxon>
        <taxon>Agaricineae</taxon>
        <taxon>Strophariaceae</taxon>
        <taxon>Agrocybe</taxon>
    </lineage>
</organism>
<keyword evidence="2" id="KW-1133">Transmembrane helix</keyword>
<feature type="transmembrane region" description="Helical" evidence="2">
    <location>
        <begin position="223"/>
        <end position="246"/>
    </location>
</feature>
<accession>A0A8H4QLD1</accession>
<gene>
    <name evidence="4" type="ORF">D9613_011064</name>
</gene>
<evidence type="ECO:0000256" key="1">
    <source>
        <dbReference type="SAM" id="MobiDB-lite"/>
    </source>
</evidence>
<dbReference type="Pfam" id="PF20151">
    <property type="entry name" value="DUF6533"/>
    <property type="match status" value="1"/>
</dbReference>
<feature type="transmembrane region" description="Helical" evidence="2">
    <location>
        <begin position="183"/>
        <end position="202"/>
    </location>
</feature>
<evidence type="ECO:0000259" key="3">
    <source>
        <dbReference type="Pfam" id="PF20151"/>
    </source>
</evidence>
<keyword evidence="2" id="KW-0812">Transmembrane</keyword>
<feature type="domain" description="DUF6533" evidence="3">
    <location>
        <begin position="34"/>
        <end position="74"/>
    </location>
</feature>
<dbReference type="EMBL" id="JAACJL010000046">
    <property type="protein sequence ID" value="KAF4613058.1"/>
    <property type="molecule type" value="Genomic_DNA"/>
</dbReference>
<feature type="transmembrane region" description="Helical" evidence="2">
    <location>
        <begin position="65"/>
        <end position="86"/>
    </location>
</feature>
<dbReference type="Proteomes" id="UP000521872">
    <property type="component" value="Unassembled WGS sequence"/>
</dbReference>
<evidence type="ECO:0000313" key="5">
    <source>
        <dbReference type="Proteomes" id="UP000521872"/>
    </source>
</evidence>
<feature type="transmembrane region" description="Helical" evidence="2">
    <location>
        <begin position="106"/>
        <end position="127"/>
    </location>
</feature>
<evidence type="ECO:0000313" key="4">
    <source>
        <dbReference type="EMBL" id="KAF4613058.1"/>
    </source>
</evidence>
<protein>
    <recommendedName>
        <fullName evidence="3">DUF6533 domain-containing protein</fullName>
    </recommendedName>
</protein>
<proteinExistence type="predicted"/>
<keyword evidence="5" id="KW-1185">Reference proteome</keyword>
<keyword evidence="2" id="KW-0472">Membrane</keyword>
<dbReference type="InterPro" id="IPR045340">
    <property type="entry name" value="DUF6533"/>
</dbReference>
<feature type="transmembrane region" description="Helical" evidence="2">
    <location>
        <begin position="134"/>
        <end position="157"/>
    </location>
</feature>
<reference evidence="4 5" key="1">
    <citation type="submission" date="2019-12" db="EMBL/GenBank/DDBJ databases">
        <authorList>
            <person name="Floudas D."/>
            <person name="Bentzer J."/>
            <person name="Ahren D."/>
            <person name="Johansson T."/>
            <person name="Persson P."/>
            <person name="Tunlid A."/>
        </authorList>
    </citation>
    <scope>NUCLEOTIDE SEQUENCE [LARGE SCALE GENOMIC DNA]</scope>
    <source>
        <strain evidence="4 5">CBS 102.39</strain>
    </source>
</reference>
<comment type="caution">
    <text evidence="4">The sequence shown here is derived from an EMBL/GenBank/DDBJ whole genome shotgun (WGS) entry which is preliminary data.</text>
</comment>
<evidence type="ECO:0000256" key="2">
    <source>
        <dbReference type="SAM" id="Phobius"/>
    </source>
</evidence>